<comment type="caution">
    <text evidence="1">The sequence shown here is derived from an EMBL/GenBank/DDBJ whole genome shotgun (WGS) entry which is preliminary data.</text>
</comment>
<keyword evidence="2" id="KW-1185">Reference proteome</keyword>
<sequence length="114" mass="13517">MEEKIKKIKEKIELKSKGKCGAKWEFNGEIRFISPLEAKQFYNKILNLAEDVYENQTLENNLLEAIYGNGCYHELVNSDDVQIKKRQNIQMLMTKFRGIIFDFKRELIWSFGCM</sequence>
<accession>A0ACB1ASZ8</accession>
<organism evidence="1 2">
    <name type="scientific">Meloidogyne enterolobii</name>
    <name type="common">Root-knot nematode worm</name>
    <name type="synonym">Meloidogyne mayaguensis</name>
    <dbReference type="NCBI Taxonomy" id="390850"/>
    <lineage>
        <taxon>Eukaryota</taxon>
        <taxon>Metazoa</taxon>
        <taxon>Ecdysozoa</taxon>
        <taxon>Nematoda</taxon>
        <taxon>Chromadorea</taxon>
        <taxon>Rhabditida</taxon>
        <taxon>Tylenchina</taxon>
        <taxon>Tylenchomorpha</taxon>
        <taxon>Tylenchoidea</taxon>
        <taxon>Meloidogynidae</taxon>
        <taxon>Meloidogyninae</taxon>
        <taxon>Meloidogyne</taxon>
    </lineage>
</organism>
<name>A0ACB1ASZ8_MELEN</name>
<evidence type="ECO:0000313" key="2">
    <source>
        <dbReference type="Proteomes" id="UP001497535"/>
    </source>
</evidence>
<dbReference type="EMBL" id="CAVMJV010000111">
    <property type="protein sequence ID" value="CAK5101870.1"/>
    <property type="molecule type" value="Genomic_DNA"/>
</dbReference>
<dbReference type="Proteomes" id="UP001497535">
    <property type="component" value="Unassembled WGS sequence"/>
</dbReference>
<proteinExistence type="predicted"/>
<protein>
    <submittedName>
        <fullName evidence="1">Uncharacterized protein</fullName>
    </submittedName>
</protein>
<evidence type="ECO:0000313" key="1">
    <source>
        <dbReference type="EMBL" id="CAK5101870.1"/>
    </source>
</evidence>
<gene>
    <name evidence="1" type="ORF">MENTE1834_LOCUS42393</name>
</gene>
<reference evidence="1" key="1">
    <citation type="submission" date="2023-11" db="EMBL/GenBank/DDBJ databases">
        <authorList>
            <person name="Poullet M."/>
        </authorList>
    </citation>
    <scope>NUCLEOTIDE SEQUENCE</scope>
    <source>
        <strain evidence="1">E1834</strain>
    </source>
</reference>